<dbReference type="GO" id="GO:0016209">
    <property type="term" value="F:antioxidant activity"/>
    <property type="evidence" value="ECO:0007669"/>
    <property type="project" value="InterPro"/>
</dbReference>
<dbReference type="InterPro" id="IPR036249">
    <property type="entry name" value="Thioredoxin-like_sf"/>
</dbReference>
<proteinExistence type="predicted"/>
<dbReference type="PROSITE" id="PS51352">
    <property type="entry name" value="THIOREDOXIN_2"/>
    <property type="match status" value="1"/>
</dbReference>
<dbReference type="SUPFAM" id="SSF52833">
    <property type="entry name" value="Thioredoxin-like"/>
    <property type="match status" value="1"/>
</dbReference>
<dbReference type="PANTHER" id="PTHR43640">
    <property type="entry name" value="OS07G0260300 PROTEIN"/>
    <property type="match status" value="1"/>
</dbReference>
<dbReference type="Pfam" id="PF00578">
    <property type="entry name" value="AhpC-TSA"/>
    <property type="match status" value="1"/>
</dbReference>
<sequence>MKKLILSILCCLVLGISTNAQQRVLKLGDTLHNIALKSAKGQVYDLSKQKAKGFILIFMTPSCDHCLAYEKRIIALNNKYQPKGFLVVGIGPYGDNEKDYPYDAMPAMKKLAESKGFTFPYLADEKFKYTWLFNIRQTPRAVVLKKQKEGFSVAYIGYIDDQPDEKKTPTKKYVEEEVNKLLAGKVN</sequence>
<organism evidence="3 4">
    <name type="scientific">Pedobacter chitinilyticus</name>
    <dbReference type="NCBI Taxonomy" id="2233776"/>
    <lineage>
        <taxon>Bacteria</taxon>
        <taxon>Pseudomonadati</taxon>
        <taxon>Bacteroidota</taxon>
        <taxon>Sphingobacteriia</taxon>
        <taxon>Sphingobacteriales</taxon>
        <taxon>Sphingobacteriaceae</taxon>
        <taxon>Pedobacter</taxon>
    </lineage>
</organism>
<dbReference type="Gene3D" id="3.40.30.10">
    <property type="entry name" value="Glutaredoxin"/>
    <property type="match status" value="1"/>
</dbReference>
<protein>
    <submittedName>
        <fullName evidence="3">Redoxin domain-containing protein</fullName>
    </submittedName>
</protein>
<dbReference type="InterPro" id="IPR047262">
    <property type="entry name" value="PRX-like1"/>
</dbReference>
<dbReference type="GO" id="GO:0016491">
    <property type="term" value="F:oxidoreductase activity"/>
    <property type="evidence" value="ECO:0007669"/>
    <property type="project" value="InterPro"/>
</dbReference>
<comment type="caution">
    <text evidence="3">The sequence shown here is derived from an EMBL/GenBank/DDBJ whole genome shotgun (WGS) entry which is preliminary data.</text>
</comment>
<dbReference type="InterPro" id="IPR000866">
    <property type="entry name" value="AhpC/TSA"/>
</dbReference>
<dbReference type="PANTHER" id="PTHR43640:SF1">
    <property type="entry name" value="THIOREDOXIN-DEPENDENT PEROXIREDOXIN"/>
    <property type="match status" value="1"/>
</dbReference>
<evidence type="ECO:0000313" key="4">
    <source>
        <dbReference type="Proteomes" id="UP000284120"/>
    </source>
</evidence>
<evidence type="ECO:0000259" key="2">
    <source>
        <dbReference type="PROSITE" id="PS51352"/>
    </source>
</evidence>
<accession>A0A3S3SU55</accession>
<dbReference type="Proteomes" id="UP000284120">
    <property type="component" value="Unassembled WGS sequence"/>
</dbReference>
<feature type="chain" id="PRO_5018667935" evidence="1">
    <location>
        <begin position="23"/>
        <end position="187"/>
    </location>
</feature>
<name>A0A3S3SU55_9SPHI</name>
<dbReference type="RefSeq" id="WP_113645920.1">
    <property type="nucleotide sequence ID" value="NZ_QMHN01000001.1"/>
</dbReference>
<feature type="signal peptide" evidence="1">
    <location>
        <begin position="1"/>
        <end position="22"/>
    </location>
</feature>
<dbReference type="InterPro" id="IPR013766">
    <property type="entry name" value="Thioredoxin_domain"/>
</dbReference>
<evidence type="ECO:0000256" key="1">
    <source>
        <dbReference type="SAM" id="SignalP"/>
    </source>
</evidence>
<dbReference type="EMBL" id="SAYW01000001">
    <property type="protein sequence ID" value="RWU10425.1"/>
    <property type="molecule type" value="Genomic_DNA"/>
</dbReference>
<dbReference type="OrthoDB" id="9809746at2"/>
<evidence type="ECO:0000313" key="3">
    <source>
        <dbReference type="EMBL" id="RWU10425.1"/>
    </source>
</evidence>
<dbReference type="AlphaFoldDB" id="A0A3S3SU55"/>
<keyword evidence="1" id="KW-0732">Signal</keyword>
<reference evidence="3 4" key="1">
    <citation type="submission" date="2018-06" db="EMBL/GenBank/DDBJ databases">
        <title>Pedobacter endophyticus sp. nov., an endophytic bacterium isolated from a leaf of Triticum aestivum.</title>
        <authorList>
            <person name="Zhang L."/>
        </authorList>
    </citation>
    <scope>NUCLEOTIDE SEQUENCE [LARGE SCALE GENOMIC DNA]</scope>
    <source>
        <strain evidence="3 4">CM134L-2</strain>
    </source>
</reference>
<keyword evidence="4" id="KW-1185">Reference proteome</keyword>
<gene>
    <name evidence="3" type="ORF">DPV69_03530</name>
</gene>
<feature type="domain" description="Thioredoxin" evidence="2">
    <location>
        <begin position="25"/>
        <end position="183"/>
    </location>
</feature>